<dbReference type="InterPro" id="IPR013792">
    <property type="entry name" value="RNA3'P_cycl/enolpyr_Trfase_a/b"/>
</dbReference>
<dbReference type="GO" id="GO:0008652">
    <property type="term" value="P:amino acid biosynthetic process"/>
    <property type="evidence" value="ECO:0007669"/>
    <property type="project" value="UniProtKB-KW"/>
</dbReference>
<dbReference type="UniPathway" id="UPA00053">
    <property type="reaction ID" value="UER00089"/>
</dbReference>
<comment type="function">
    <text evidence="7">Catalyzes the transfer of the enolpyruvyl moiety of phosphoenolpyruvate (PEP) to the 5-hydroxyl of shikimate-3-phosphate (S3P) to produce enolpyruvyl shikimate-3-phosphate and inorganic phosphate.</text>
</comment>
<evidence type="ECO:0000259" key="9">
    <source>
        <dbReference type="Pfam" id="PF00275"/>
    </source>
</evidence>
<evidence type="ECO:0000313" key="13">
    <source>
        <dbReference type="Proteomes" id="UP000257479"/>
    </source>
</evidence>
<reference evidence="11 12" key="1">
    <citation type="submission" date="2015-02" db="EMBL/GenBank/DDBJ databases">
        <title>Draft genome sequences of ten Microbacterium spp. with emphasis on heavy metal contaminated environments.</title>
        <authorList>
            <person name="Corretto E."/>
        </authorList>
    </citation>
    <scope>NUCLEOTIDE SEQUENCE [LARGE SCALE GENOMIC DNA]</scope>
    <source>
        <strain evidence="11 12">DSM 18659</strain>
    </source>
</reference>
<dbReference type="FunFam" id="3.65.10.10:FF:000011">
    <property type="entry name" value="3-phosphoshikimate 1-carboxyvinyltransferase"/>
    <property type="match status" value="1"/>
</dbReference>
<evidence type="ECO:0000256" key="5">
    <source>
        <dbReference type="ARBA" id="ARBA00023141"/>
    </source>
</evidence>
<keyword evidence="3 7" id="KW-0028">Amino-acid biosynthesis</keyword>
<feature type="binding site" evidence="7">
    <location>
        <position position="37"/>
    </location>
    <ligand>
        <name>3-phosphoshikimate</name>
        <dbReference type="ChEBI" id="CHEBI:145989"/>
    </ligand>
</feature>
<dbReference type="GO" id="GO:0009423">
    <property type="term" value="P:chorismate biosynthetic process"/>
    <property type="evidence" value="ECO:0007669"/>
    <property type="project" value="UniProtKB-UniRule"/>
</dbReference>
<feature type="binding site" evidence="7">
    <location>
        <position position="395"/>
    </location>
    <ligand>
        <name>phosphoenolpyruvate</name>
        <dbReference type="ChEBI" id="CHEBI:58702"/>
    </ligand>
</feature>
<keyword evidence="4 7" id="KW-0808">Transferase</keyword>
<dbReference type="OrthoDB" id="9809920at2"/>
<evidence type="ECO:0000256" key="8">
    <source>
        <dbReference type="SAM" id="MobiDB-lite"/>
    </source>
</evidence>
<name>A0A0F0LQZ8_9MICO</name>
<dbReference type="InterPro" id="IPR036968">
    <property type="entry name" value="Enolpyruvate_Tfrase_sf"/>
</dbReference>
<dbReference type="SUPFAM" id="SSF55205">
    <property type="entry name" value="EPT/RTPC-like"/>
    <property type="match status" value="1"/>
</dbReference>
<evidence type="ECO:0000313" key="11">
    <source>
        <dbReference type="EMBL" id="KJL35647.1"/>
    </source>
</evidence>
<feature type="binding site" evidence="7">
    <location>
        <position position="181"/>
    </location>
    <ligand>
        <name>phosphoenolpyruvate</name>
        <dbReference type="ChEBI" id="CHEBI:58702"/>
    </ligand>
</feature>
<dbReference type="Proteomes" id="UP000033451">
    <property type="component" value="Unassembled WGS sequence"/>
</dbReference>
<feature type="active site" description="Proton acceptor" evidence="7">
    <location>
        <position position="323"/>
    </location>
</feature>
<dbReference type="PROSITE" id="PS00885">
    <property type="entry name" value="EPSP_SYNTHASE_2"/>
    <property type="match status" value="1"/>
</dbReference>
<comment type="subunit">
    <text evidence="7">Monomer.</text>
</comment>
<comment type="similarity">
    <text evidence="2 7">Belongs to the EPSP synthase family.</text>
</comment>
<evidence type="ECO:0000256" key="1">
    <source>
        <dbReference type="ARBA" id="ARBA00004811"/>
    </source>
</evidence>
<evidence type="ECO:0000256" key="6">
    <source>
        <dbReference type="ARBA" id="ARBA00044633"/>
    </source>
</evidence>
<dbReference type="CDD" id="cd01556">
    <property type="entry name" value="EPSP_synthase"/>
    <property type="match status" value="1"/>
</dbReference>
<comment type="caution">
    <text evidence="11">The sequence shown here is derived from an EMBL/GenBank/DDBJ whole genome shotgun (WGS) entry which is preliminary data.</text>
</comment>
<dbReference type="Pfam" id="PF00275">
    <property type="entry name" value="EPSP_synthase"/>
    <property type="match status" value="1"/>
</dbReference>
<gene>
    <name evidence="7 11" type="primary">aroA</name>
    <name evidence="10" type="ORF">DCP95_02590</name>
    <name evidence="11" type="ORF">RR49_02406</name>
</gene>
<comment type="subcellular location">
    <subcellularLocation>
        <location evidence="7">Cytoplasm</location>
    </subcellularLocation>
</comment>
<protein>
    <recommendedName>
        <fullName evidence="7">3-phosphoshikimate 1-carboxyvinyltransferase</fullName>
        <ecNumber evidence="7">2.5.1.19</ecNumber>
    </recommendedName>
    <alternativeName>
        <fullName evidence="7">5-enolpyruvylshikimate-3-phosphate synthase</fullName>
        <shortName evidence="7">EPSP synthase</shortName>
        <shortName evidence="7">EPSPS</shortName>
    </alternativeName>
</protein>
<dbReference type="RefSeq" id="WP_045248298.1">
    <property type="nucleotide sequence ID" value="NZ_JYIY01000078.1"/>
</dbReference>
<dbReference type="PANTHER" id="PTHR21090:SF5">
    <property type="entry name" value="PENTAFUNCTIONAL AROM POLYPEPTIDE"/>
    <property type="match status" value="1"/>
</dbReference>
<evidence type="ECO:0000256" key="4">
    <source>
        <dbReference type="ARBA" id="ARBA00022679"/>
    </source>
</evidence>
<feature type="binding site" evidence="7">
    <location>
        <position position="32"/>
    </location>
    <ligand>
        <name>phosphoenolpyruvate</name>
        <dbReference type="ChEBI" id="CHEBI:58702"/>
    </ligand>
</feature>
<dbReference type="InterPro" id="IPR023193">
    <property type="entry name" value="EPSP_synthase_CS"/>
</dbReference>
<feature type="binding site" evidence="7">
    <location>
        <position position="179"/>
    </location>
    <ligand>
        <name>3-phosphoshikimate</name>
        <dbReference type="ChEBI" id="CHEBI:145989"/>
    </ligand>
</feature>
<evidence type="ECO:0000256" key="7">
    <source>
        <dbReference type="HAMAP-Rule" id="MF_00210"/>
    </source>
</evidence>
<comment type="caution">
    <text evidence="7">Lacks conserved residue(s) required for the propagation of feature annotation.</text>
</comment>
<reference evidence="10 13" key="2">
    <citation type="journal article" date="2018" name="Nat. Biotechnol.">
        <title>A standardized bacterial taxonomy based on genome phylogeny substantially revises the tree of life.</title>
        <authorList>
            <person name="Parks D.H."/>
            <person name="Chuvochina M."/>
            <person name="Waite D.W."/>
            <person name="Rinke C."/>
            <person name="Skarshewski A."/>
            <person name="Chaumeil P.A."/>
            <person name="Hugenholtz P."/>
        </authorList>
    </citation>
    <scope>NUCLEOTIDE SEQUENCE [LARGE SCALE GENOMIC DNA]</scope>
    <source>
        <strain evidence="10">UBA9152</strain>
    </source>
</reference>
<evidence type="ECO:0000256" key="3">
    <source>
        <dbReference type="ARBA" id="ARBA00022605"/>
    </source>
</evidence>
<evidence type="ECO:0000313" key="12">
    <source>
        <dbReference type="Proteomes" id="UP000033451"/>
    </source>
</evidence>
<feature type="binding site" evidence="7">
    <location>
        <position position="350"/>
    </location>
    <ligand>
        <name>3-phosphoshikimate</name>
        <dbReference type="ChEBI" id="CHEBI:145989"/>
    </ligand>
</feature>
<accession>A0A0F0LQZ8</accession>
<feature type="binding site" evidence="7">
    <location>
        <position position="32"/>
    </location>
    <ligand>
        <name>3-phosphoshikimate</name>
        <dbReference type="ChEBI" id="CHEBI:145989"/>
    </ligand>
</feature>
<dbReference type="GO" id="GO:0009073">
    <property type="term" value="P:aromatic amino acid family biosynthetic process"/>
    <property type="evidence" value="ECO:0007669"/>
    <property type="project" value="UniProtKB-KW"/>
</dbReference>
<feature type="binding site" evidence="7">
    <location>
        <position position="323"/>
    </location>
    <ligand>
        <name>3-phosphoshikimate</name>
        <dbReference type="ChEBI" id="CHEBI:145989"/>
    </ligand>
</feature>
<sequence length="438" mass="44623">MSAPSYSPASPPWPAPAAGRPVTATVSVPGSKSLTNRELVLAALADGPALVTAPLPSDDSARMIDAIAALGVGVASVPGSGRFGDDLRITPARLHGGSIDCGQAGTVMRFIAPVAGLAEGAVHLTAHHSALHRPMGPLIEALRSLGLTVDDGGTGALPFTVHGTGSVRGGRLEIDASASSQFVSGLLLSAARFDEGLHLVHRGERVPSLPHIEMTLASLRHRGVESSSPREGEWVVAPGPIRAMDVAIEPDLSNAAPFLAAAVVTGGEVTVTGWPEASTQPGHLLPELLAAFGATATIADDALTVTGTGTVDGADLDLSAVGELAPTLVGIAALASSPSRFRGIGHLRGHETDRLAALVANLAAIGVTAYERPDGIEVHPGAAHGGLWRAFHDHRLATTGALLGLVVDGVEVDDIGATAKTLPQFVDLWADMLTTERP</sequence>
<comment type="pathway">
    <text evidence="1 7">Metabolic intermediate biosynthesis; chorismate biosynthesis; chorismate from D-erythrose 4-phosphate and phosphoenolpyruvate: step 6/7.</text>
</comment>
<dbReference type="Gene3D" id="3.65.10.10">
    <property type="entry name" value="Enolpyruvate transferase domain"/>
    <property type="match status" value="2"/>
</dbReference>
<feature type="binding site" evidence="7">
    <location>
        <position position="354"/>
    </location>
    <ligand>
        <name>phosphoenolpyruvate</name>
        <dbReference type="ChEBI" id="CHEBI:58702"/>
    </ligand>
</feature>
<evidence type="ECO:0000256" key="2">
    <source>
        <dbReference type="ARBA" id="ARBA00009948"/>
    </source>
</evidence>
<organism evidence="11 12">
    <name type="scientific">Microbacterium ginsengisoli</name>
    <dbReference type="NCBI Taxonomy" id="400772"/>
    <lineage>
        <taxon>Bacteria</taxon>
        <taxon>Bacillati</taxon>
        <taxon>Actinomycetota</taxon>
        <taxon>Actinomycetes</taxon>
        <taxon>Micrococcales</taxon>
        <taxon>Microbacteriaceae</taxon>
        <taxon>Microbacterium</taxon>
    </lineage>
</organism>
<dbReference type="HAMAP" id="MF_00210">
    <property type="entry name" value="EPSP_synth"/>
    <property type="match status" value="1"/>
</dbReference>
<comment type="catalytic activity">
    <reaction evidence="6">
        <text>3-phosphoshikimate + phosphoenolpyruvate = 5-O-(1-carboxyvinyl)-3-phosphoshikimate + phosphate</text>
        <dbReference type="Rhea" id="RHEA:21256"/>
        <dbReference type="ChEBI" id="CHEBI:43474"/>
        <dbReference type="ChEBI" id="CHEBI:57701"/>
        <dbReference type="ChEBI" id="CHEBI:58702"/>
        <dbReference type="ChEBI" id="CHEBI:145989"/>
        <dbReference type="EC" id="2.5.1.19"/>
    </reaction>
    <physiologicalReaction direction="left-to-right" evidence="6">
        <dbReference type="Rhea" id="RHEA:21257"/>
    </physiologicalReaction>
</comment>
<dbReference type="STRING" id="400772.RR49_02406"/>
<feature type="binding site" evidence="7">
    <location>
        <position position="420"/>
    </location>
    <ligand>
        <name>phosphoenolpyruvate</name>
        <dbReference type="ChEBI" id="CHEBI:58702"/>
    </ligand>
</feature>
<feature type="binding site" evidence="7">
    <location>
        <position position="105"/>
    </location>
    <ligand>
        <name>phosphoenolpyruvate</name>
        <dbReference type="ChEBI" id="CHEBI:58702"/>
    </ligand>
</feature>
<dbReference type="EMBL" id="JYIY01000078">
    <property type="protein sequence ID" value="KJL35647.1"/>
    <property type="molecule type" value="Genomic_DNA"/>
</dbReference>
<feature type="binding site" evidence="7">
    <location>
        <position position="181"/>
    </location>
    <ligand>
        <name>3-phosphoshikimate</name>
        <dbReference type="ChEBI" id="CHEBI:145989"/>
    </ligand>
</feature>
<dbReference type="InterPro" id="IPR001986">
    <property type="entry name" value="Enolpyruvate_Tfrase_dom"/>
</dbReference>
<dbReference type="GO" id="GO:0005737">
    <property type="term" value="C:cytoplasm"/>
    <property type="evidence" value="ECO:0007669"/>
    <property type="project" value="UniProtKB-SubCell"/>
</dbReference>
<feature type="binding site" evidence="7">
    <location>
        <position position="208"/>
    </location>
    <ligand>
        <name>3-phosphoshikimate</name>
        <dbReference type="ChEBI" id="CHEBI:145989"/>
    </ligand>
</feature>
<feature type="binding site" evidence="7">
    <location>
        <position position="33"/>
    </location>
    <ligand>
        <name>3-phosphoshikimate</name>
        <dbReference type="ChEBI" id="CHEBI:145989"/>
    </ligand>
</feature>
<dbReference type="AlphaFoldDB" id="A0A0F0LQZ8"/>
<dbReference type="InterPro" id="IPR006264">
    <property type="entry name" value="EPSP_synthase"/>
</dbReference>
<dbReference type="Proteomes" id="UP000257479">
    <property type="component" value="Unassembled WGS sequence"/>
</dbReference>
<feature type="domain" description="Enolpyruvate transferase" evidence="9">
    <location>
        <begin position="18"/>
        <end position="427"/>
    </location>
</feature>
<feature type="binding site" evidence="7">
    <location>
        <position position="133"/>
    </location>
    <ligand>
        <name>phosphoenolpyruvate</name>
        <dbReference type="ChEBI" id="CHEBI:58702"/>
    </ligand>
</feature>
<dbReference type="PATRIC" id="fig|400772.4.peg.2418"/>
<proteinExistence type="inferred from homology"/>
<dbReference type="PIRSF" id="PIRSF000505">
    <property type="entry name" value="EPSPS"/>
    <property type="match status" value="1"/>
</dbReference>
<keyword evidence="7" id="KW-0963">Cytoplasm</keyword>
<dbReference type="EC" id="2.5.1.19" evidence="7"/>
<evidence type="ECO:0000313" key="10">
    <source>
        <dbReference type="EMBL" id="HAN23442.1"/>
    </source>
</evidence>
<keyword evidence="12" id="KW-1185">Reference proteome</keyword>
<dbReference type="EMBL" id="DMNG01000042">
    <property type="protein sequence ID" value="HAN23442.1"/>
    <property type="molecule type" value="Genomic_DNA"/>
</dbReference>
<dbReference type="NCBIfam" id="TIGR01356">
    <property type="entry name" value="aroA"/>
    <property type="match status" value="1"/>
</dbReference>
<dbReference type="PANTHER" id="PTHR21090">
    <property type="entry name" value="AROM/DEHYDROQUINATE SYNTHASE"/>
    <property type="match status" value="1"/>
</dbReference>
<feature type="binding site" evidence="7">
    <location>
        <position position="180"/>
    </location>
    <ligand>
        <name>3-phosphoshikimate</name>
        <dbReference type="ChEBI" id="CHEBI:145989"/>
    </ligand>
</feature>
<feature type="region of interest" description="Disordered" evidence="8">
    <location>
        <begin position="1"/>
        <end position="22"/>
    </location>
</feature>
<dbReference type="GO" id="GO:0003866">
    <property type="term" value="F:3-phosphoshikimate 1-carboxyvinyltransferase activity"/>
    <property type="evidence" value="ECO:0007669"/>
    <property type="project" value="UniProtKB-UniRule"/>
</dbReference>
<keyword evidence="5 7" id="KW-0057">Aromatic amino acid biosynthesis</keyword>